<accession>A0A5D4R1Z8</accession>
<comment type="caution">
    <text evidence="1">The sequence shown here is derived from an EMBL/GenBank/DDBJ whole genome shotgun (WGS) entry which is preliminary data.</text>
</comment>
<dbReference type="Proteomes" id="UP000322139">
    <property type="component" value="Unassembled WGS sequence"/>
</dbReference>
<dbReference type="InterPro" id="IPR058600">
    <property type="entry name" value="YhjD-like"/>
</dbReference>
<sequence>MTRIPEDDRNIMEQAIYLPMVLVVLNRDIGVINNSPFKLKKPYLNLIEDTMKFIQAELAGVKRYMKDNRLQVQEIKRDDAFTMFMFLYKGYEEHHNYFNPRIRNRVQELMEYYLFKRWTMQEESRLRLKRPGQPL</sequence>
<dbReference type="EMBL" id="VTER01000013">
    <property type="protein sequence ID" value="TYS44076.1"/>
    <property type="molecule type" value="Genomic_DNA"/>
</dbReference>
<dbReference type="AlphaFoldDB" id="A0A5D4R1Z8"/>
<evidence type="ECO:0000313" key="1">
    <source>
        <dbReference type="EMBL" id="TYS44076.1"/>
    </source>
</evidence>
<name>A0A5D4R1Z8_9BACI</name>
<proteinExistence type="predicted"/>
<reference evidence="1 2" key="1">
    <citation type="submission" date="2019-08" db="EMBL/GenBank/DDBJ databases">
        <title>Bacillus genomes from the desert of Cuatro Cienegas, Coahuila.</title>
        <authorList>
            <person name="Olmedo-Alvarez G."/>
        </authorList>
    </citation>
    <scope>NUCLEOTIDE SEQUENCE [LARGE SCALE GENOMIC DNA]</scope>
    <source>
        <strain evidence="1 2">CH446_14T</strain>
    </source>
</reference>
<gene>
    <name evidence="1" type="ORF">FZD51_21245</name>
</gene>
<dbReference type="Pfam" id="PF26325">
    <property type="entry name" value="YhjD"/>
    <property type="match status" value="1"/>
</dbReference>
<organism evidence="1 2">
    <name type="scientific">Bacillus infantis</name>
    <dbReference type="NCBI Taxonomy" id="324767"/>
    <lineage>
        <taxon>Bacteria</taxon>
        <taxon>Bacillati</taxon>
        <taxon>Bacillota</taxon>
        <taxon>Bacilli</taxon>
        <taxon>Bacillales</taxon>
        <taxon>Bacillaceae</taxon>
        <taxon>Bacillus</taxon>
    </lineage>
</organism>
<evidence type="ECO:0008006" key="3">
    <source>
        <dbReference type="Google" id="ProtNLM"/>
    </source>
</evidence>
<protein>
    <recommendedName>
        <fullName evidence="3">YhjD</fullName>
    </recommendedName>
</protein>
<evidence type="ECO:0000313" key="2">
    <source>
        <dbReference type="Proteomes" id="UP000322139"/>
    </source>
</evidence>
<dbReference type="RefSeq" id="WP_148976581.1">
    <property type="nucleotide sequence ID" value="NZ_JBNIKU010000002.1"/>
</dbReference>